<dbReference type="InterPro" id="IPR013154">
    <property type="entry name" value="ADH-like_N"/>
</dbReference>
<keyword evidence="3" id="KW-1185">Reference proteome</keyword>
<dbReference type="InterPro" id="IPR011032">
    <property type="entry name" value="GroES-like_sf"/>
</dbReference>
<dbReference type="SUPFAM" id="SSF50129">
    <property type="entry name" value="GroES-like"/>
    <property type="match status" value="1"/>
</dbReference>
<dbReference type="Proteomes" id="UP001500630">
    <property type="component" value="Unassembled WGS sequence"/>
</dbReference>
<dbReference type="PANTHER" id="PTHR44013">
    <property type="entry name" value="ZINC-TYPE ALCOHOL DEHYDROGENASE-LIKE PROTEIN C16A3.02C"/>
    <property type="match status" value="1"/>
</dbReference>
<dbReference type="SUPFAM" id="SSF51735">
    <property type="entry name" value="NAD(P)-binding Rossmann-fold domains"/>
    <property type="match status" value="1"/>
</dbReference>
<dbReference type="RefSeq" id="WP_345569331.1">
    <property type="nucleotide sequence ID" value="NZ_BAABDQ010000020.1"/>
</dbReference>
<dbReference type="CDD" id="cd05289">
    <property type="entry name" value="MDR_like_2"/>
    <property type="match status" value="1"/>
</dbReference>
<dbReference type="EMBL" id="BAABDQ010000020">
    <property type="protein sequence ID" value="GAA3582224.1"/>
    <property type="molecule type" value="Genomic_DNA"/>
</dbReference>
<gene>
    <name evidence="2" type="ORF">GCM10022419_074820</name>
</gene>
<reference evidence="3" key="1">
    <citation type="journal article" date="2019" name="Int. J. Syst. Evol. Microbiol.">
        <title>The Global Catalogue of Microorganisms (GCM) 10K type strain sequencing project: providing services to taxonomists for standard genome sequencing and annotation.</title>
        <authorList>
            <consortium name="The Broad Institute Genomics Platform"/>
            <consortium name="The Broad Institute Genome Sequencing Center for Infectious Disease"/>
            <person name="Wu L."/>
            <person name="Ma J."/>
        </authorList>
    </citation>
    <scope>NUCLEOTIDE SEQUENCE [LARGE SCALE GENOMIC DNA]</scope>
    <source>
        <strain evidence="3">JCM 17326</strain>
    </source>
</reference>
<protein>
    <submittedName>
        <fullName evidence="2">NADP-dependent oxidoreductase</fullName>
    </submittedName>
</protein>
<sequence length="328" mass="33771">MKALVARGYGGVEMLELTDVPVLAPGPGQIQVRITAAGLNPADLRLVSGVFKEAVPLTFPHVLGGDFAGTVTRAGEDVERFAPGDEIFGFGLVRSAGSMASVAAAPPSFTTGTMAEYALFDADTPALEHRPAGLDAGHAAVLPTAALTALPLLRAWDFTRGMKVLVIGAAGGVGGAVVPLLAARGVHVIATAIASDEGYVRGLGAAELIDYRSAEVADESLRRHPNGVDALVNLALPGTSLPAVARAVRPGGRLLNIAFPSPGPDSGFETVYTKARPGDLEEVGALAVKGVLPDTVTRRYDLADAVRAYADLAHEHVRGKLLVAVSPR</sequence>
<dbReference type="InterPro" id="IPR036291">
    <property type="entry name" value="NAD(P)-bd_dom_sf"/>
</dbReference>
<proteinExistence type="predicted"/>
<name>A0ABP6YG71_9ACTN</name>
<organism evidence="2 3">
    <name type="scientific">Nonomuraea rosea</name>
    <dbReference type="NCBI Taxonomy" id="638574"/>
    <lineage>
        <taxon>Bacteria</taxon>
        <taxon>Bacillati</taxon>
        <taxon>Actinomycetota</taxon>
        <taxon>Actinomycetes</taxon>
        <taxon>Streptosporangiales</taxon>
        <taxon>Streptosporangiaceae</taxon>
        <taxon>Nonomuraea</taxon>
    </lineage>
</organism>
<dbReference type="Pfam" id="PF13602">
    <property type="entry name" value="ADH_zinc_N_2"/>
    <property type="match status" value="1"/>
</dbReference>
<accession>A0ABP6YG71</accession>
<evidence type="ECO:0000259" key="1">
    <source>
        <dbReference type="SMART" id="SM00829"/>
    </source>
</evidence>
<feature type="domain" description="Enoyl reductase (ER)" evidence="1">
    <location>
        <begin position="10"/>
        <end position="323"/>
    </location>
</feature>
<comment type="caution">
    <text evidence="2">The sequence shown here is derived from an EMBL/GenBank/DDBJ whole genome shotgun (WGS) entry which is preliminary data.</text>
</comment>
<dbReference type="Pfam" id="PF08240">
    <property type="entry name" value="ADH_N"/>
    <property type="match status" value="1"/>
</dbReference>
<dbReference type="InterPro" id="IPR052733">
    <property type="entry name" value="Chloroplast_QOR"/>
</dbReference>
<evidence type="ECO:0000313" key="2">
    <source>
        <dbReference type="EMBL" id="GAA3582224.1"/>
    </source>
</evidence>
<dbReference type="Gene3D" id="3.40.50.720">
    <property type="entry name" value="NAD(P)-binding Rossmann-like Domain"/>
    <property type="match status" value="1"/>
</dbReference>
<dbReference type="InterPro" id="IPR020843">
    <property type="entry name" value="ER"/>
</dbReference>
<dbReference type="SMART" id="SM00829">
    <property type="entry name" value="PKS_ER"/>
    <property type="match status" value="1"/>
</dbReference>
<dbReference type="PANTHER" id="PTHR44013:SF1">
    <property type="entry name" value="ZINC-TYPE ALCOHOL DEHYDROGENASE-LIKE PROTEIN C16A3.02C"/>
    <property type="match status" value="1"/>
</dbReference>
<dbReference type="Gene3D" id="3.90.180.10">
    <property type="entry name" value="Medium-chain alcohol dehydrogenases, catalytic domain"/>
    <property type="match status" value="1"/>
</dbReference>
<evidence type="ECO:0000313" key="3">
    <source>
        <dbReference type="Proteomes" id="UP001500630"/>
    </source>
</evidence>